<dbReference type="OrthoDB" id="60033at2759"/>
<feature type="domain" description="Response regulatory" evidence="4">
    <location>
        <begin position="684"/>
        <end position="798"/>
    </location>
</feature>
<dbReference type="PRINTS" id="PR00344">
    <property type="entry name" value="BCTRLSENSOR"/>
</dbReference>
<dbReference type="Proteomes" id="UP000266673">
    <property type="component" value="Unassembled WGS sequence"/>
</dbReference>
<dbReference type="SUPFAM" id="SSF47384">
    <property type="entry name" value="Homodimeric domain of signal transducing histidine kinase"/>
    <property type="match status" value="2"/>
</dbReference>
<dbReference type="STRING" id="44941.A0A397WAR6"/>
<dbReference type="Gene3D" id="3.30.450.20">
    <property type="entry name" value="PAS domain"/>
    <property type="match status" value="1"/>
</dbReference>
<dbReference type="Pfam" id="PF02518">
    <property type="entry name" value="HATPase_c"/>
    <property type="match status" value="2"/>
</dbReference>
<dbReference type="InterPro" id="IPR036890">
    <property type="entry name" value="HATPase_C_sf"/>
</dbReference>
<dbReference type="Gene3D" id="1.10.287.130">
    <property type="match status" value="2"/>
</dbReference>
<dbReference type="InterPro" id="IPR029016">
    <property type="entry name" value="GAF-like_dom_sf"/>
</dbReference>
<proteinExistence type="predicted"/>
<dbReference type="SMART" id="SM00388">
    <property type="entry name" value="HisKA"/>
    <property type="match status" value="2"/>
</dbReference>
<dbReference type="SUPFAM" id="SSF55781">
    <property type="entry name" value="GAF domain-like"/>
    <property type="match status" value="1"/>
</dbReference>
<evidence type="ECO:0000313" key="6">
    <source>
        <dbReference type="Proteomes" id="UP000266673"/>
    </source>
</evidence>
<feature type="modified residue" description="4-aspartylphosphate" evidence="2">
    <location>
        <position position="734"/>
    </location>
</feature>
<dbReference type="PANTHER" id="PTHR43547">
    <property type="entry name" value="TWO-COMPONENT HISTIDINE KINASE"/>
    <property type="match status" value="1"/>
</dbReference>
<dbReference type="EMBL" id="QKWP01000006">
    <property type="protein sequence ID" value="RIB30719.1"/>
    <property type="molecule type" value="Genomic_DNA"/>
</dbReference>
<dbReference type="PROSITE" id="PS50109">
    <property type="entry name" value="HIS_KIN"/>
    <property type="match status" value="2"/>
</dbReference>
<dbReference type="Pfam" id="PF00072">
    <property type="entry name" value="Response_reg"/>
    <property type="match status" value="1"/>
</dbReference>
<evidence type="ECO:0000256" key="2">
    <source>
        <dbReference type="PROSITE-ProRule" id="PRU00169"/>
    </source>
</evidence>
<dbReference type="InterPro" id="IPR011006">
    <property type="entry name" value="CheY-like_superfamily"/>
</dbReference>
<dbReference type="Gene3D" id="3.30.450.40">
    <property type="match status" value="1"/>
</dbReference>
<dbReference type="InterPro" id="IPR001789">
    <property type="entry name" value="Sig_transdc_resp-reg_receiver"/>
</dbReference>
<dbReference type="InterPro" id="IPR003661">
    <property type="entry name" value="HisK_dim/P_dom"/>
</dbReference>
<dbReference type="Pfam" id="PF00512">
    <property type="entry name" value="HisKA"/>
    <property type="match status" value="2"/>
</dbReference>
<dbReference type="Gene3D" id="3.30.565.10">
    <property type="entry name" value="Histidine kinase-like ATPase, C-terminal domain"/>
    <property type="match status" value="2"/>
</dbReference>
<dbReference type="InterPro" id="IPR036097">
    <property type="entry name" value="HisK_dim/P_sf"/>
</dbReference>
<dbReference type="SMART" id="SM00448">
    <property type="entry name" value="REC"/>
    <property type="match status" value="1"/>
</dbReference>
<accession>A0A397WAR6</accession>
<dbReference type="CDD" id="cd17574">
    <property type="entry name" value="REC_OmpR"/>
    <property type="match status" value="1"/>
</dbReference>
<dbReference type="SUPFAM" id="SSF55874">
    <property type="entry name" value="ATPase domain of HSP90 chaperone/DNA topoisomerase II/histidine kinase"/>
    <property type="match status" value="2"/>
</dbReference>
<feature type="domain" description="Histidine kinase" evidence="3">
    <location>
        <begin position="999"/>
        <end position="1226"/>
    </location>
</feature>
<dbReference type="SUPFAM" id="SSF52172">
    <property type="entry name" value="CheY-like"/>
    <property type="match status" value="1"/>
</dbReference>
<evidence type="ECO:0000259" key="4">
    <source>
        <dbReference type="PROSITE" id="PS50110"/>
    </source>
</evidence>
<evidence type="ECO:0000256" key="1">
    <source>
        <dbReference type="ARBA" id="ARBA00022553"/>
    </source>
</evidence>
<organism evidence="5 6">
    <name type="scientific">Gigaspora rosea</name>
    <dbReference type="NCBI Taxonomy" id="44941"/>
    <lineage>
        <taxon>Eukaryota</taxon>
        <taxon>Fungi</taxon>
        <taxon>Fungi incertae sedis</taxon>
        <taxon>Mucoromycota</taxon>
        <taxon>Glomeromycotina</taxon>
        <taxon>Glomeromycetes</taxon>
        <taxon>Diversisporales</taxon>
        <taxon>Gigasporaceae</taxon>
        <taxon>Gigaspora</taxon>
    </lineage>
</organism>
<dbReference type="PANTHER" id="PTHR43547:SF2">
    <property type="entry name" value="HYBRID SIGNAL TRANSDUCTION HISTIDINE KINASE C"/>
    <property type="match status" value="1"/>
</dbReference>
<dbReference type="InterPro" id="IPR003594">
    <property type="entry name" value="HATPase_dom"/>
</dbReference>
<dbReference type="InterPro" id="IPR004358">
    <property type="entry name" value="Sig_transdc_His_kin-like_C"/>
</dbReference>
<protein>
    <recommendedName>
        <fullName evidence="7">Histidine kinase-like ATPase</fullName>
    </recommendedName>
</protein>
<evidence type="ECO:0008006" key="7">
    <source>
        <dbReference type="Google" id="ProtNLM"/>
    </source>
</evidence>
<dbReference type="InterPro" id="IPR005467">
    <property type="entry name" value="His_kinase_dom"/>
</dbReference>
<feature type="domain" description="Histidine kinase" evidence="3">
    <location>
        <begin position="380"/>
        <end position="607"/>
    </location>
</feature>
<evidence type="ECO:0000259" key="3">
    <source>
        <dbReference type="PROSITE" id="PS50109"/>
    </source>
</evidence>
<dbReference type="SMART" id="SM00387">
    <property type="entry name" value="HATPase_c"/>
    <property type="match status" value="2"/>
</dbReference>
<keyword evidence="1 2" id="KW-0597">Phosphoprotein</keyword>
<name>A0A397WAR6_9GLOM</name>
<comment type="caution">
    <text evidence="5">The sequence shown here is derived from an EMBL/GenBank/DDBJ whole genome shotgun (WGS) entry which is preliminary data.</text>
</comment>
<keyword evidence="6" id="KW-1185">Reference proteome</keyword>
<evidence type="ECO:0000313" key="5">
    <source>
        <dbReference type="EMBL" id="RIB30719.1"/>
    </source>
</evidence>
<gene>
    <name evidence="5" type="ORF">C2G38_2136226</name>
</gene>
<dbReference type="PROSITE" id="PS50110">
    <property type="entry name" value="RESPONSE_REGULATORY"/>
    <property type="match status" value="1"/>
</dbReference>
<dbReference type="CDD" id="cd00082">
    <property type="entry name" value="HisKA"/>
    <property type="match status" value="2"/>
</dbReference>
<dbReference type="Gene3D" id="3.40.50.2300">
    <property type="match status" value="1"/>
</dbReference>
<reference evidence="5 6" key="1">
    <citation type="submission" date="2018-06" db="EMBL/GenBank/DDBJ databases">
        <title>Comparative genomics reveals the genomic features of Rhizophagus irregularis, R. cerebriforme, R. diaphanum and Gigaspora rosea, and their symbiotic lifestyle signature.</title>
        <authorList>
            <person name="Morin E."/>
            <person name="San Clemente H."/>
            <person name="Chen E.C.H."/>
            <person name="De La Providencia I."/>
            <person name="Hainaut M."/>
            <person name="Kuo A."/>
            <person name="Kohler A."/>
            <person name="Murat C."/>
            <person name="Tang N."/>
            <person name="Roy S."/>
            <person name="Loubradou J."/>
            <person name="Henrissat B."/>
            <person name="Grigoriev I.V."/>
            <person name="Corradi N."/>
            <person name="Roux C."/>
            <person name="Martin F.M."/>
        </authorList>
    </citation>
    <scope>NUCLEOTIDE SEQUENCE [LARGE SCALE GENOMIC DNA]</scope>
    <source>
        <strain evidence="5 6">DAOM 194757</strain>
    </source>
</reference>
<dbReference type="GO" id="GO:0000155">
    <property type="term" value="F:phosphorelay sensor kinase activity"/>
    <property type="evidence" value="ECO:0007669"/>
    <property type="project" value="InterPro"/>
</dbReference>
<sequence>MSTDSGINNQEEINVVDLLNSRDWSSTCLGSLDSWEPSFKNIVNLIFHSRFPTVIFCGPDLIYIYNQANAPNLKSKHPHVFGRPFSETHPEHFDHVKSNYERIKSTGKGLFEKDFRFIQYNDDYLEEIYISYTMSPIYKEDGTFWAAYNVCDFTTHKVLANRRIKALSDLANHINDSDSLESACHTIMKSFRENDKDIPFALIYLIDNDNLKSGIQPSTARLISTTFNYKDLHNKNWDIPDNLIETPKTINLIENPDEKYDLFIEVKRPTSKHLFIKCKSWPVHIVVKEDKDIKVLLKDGSQAVLFPIKASYGGELILSSILICGINPNRELDNDYISFLRSVVTYVSTIITNGKIRENERKQVEMLANLNNQKLKFFQNISRELLAPLTLILSPLDEAINSCLQETIMHSHLQIVQRNTHRLLKLVNNLLQFSNIESGQLKAHYCETDIAQFTRELASNFNSMAVKLGLDYIIDIPDPDKLKQALENEVYLDHDMFETIVYNLCSNAFKNTWNGHIKVSLYIENKNERSTIILEVSDTGVGIPEVDLLNIFQRFYRTKSQQSRSYEGTGIGLALVKELITYHGGEISVTSKVGQGTTFSCRFLTGFKHLPKNQVYFNKRNNELNQERYLYTKKQLYIEEGLQWIRSNKLTNKKFILNPESIDDSNNVDIGKISSNMTKKQKHKILLVEDNADMRNYLEELLRNEFEVYCVYNGNDAIIFLTKSIELPDLILSDVMMPIMNGYELLNMLRSNIATRLIPIILLTARADENSGLDYGADDYLVKPFSSRELIARIHTNIKLSQLRNQLISQQCKQEEIKQLLTSISSNILSGLDLKETLSEAVKDIHEILPCDRVFAISYEPSESKNYTIIALSKDSKVLSDTKFEQLEASINQLESSNYEDKGFKIEVLPNTYCVDFCKQVSMLSMIIKIHDRSQVGIKAHRSPNSSWSDLEIKLFQQISIQINLVFDYMTLLEEKLANESRIKFIKATDNIKHMILANMSHELRTPLGTVMSISSSFENEELTAQQKNLNKILLHASNIVLSTINNISNIVNIEEYKSASVNRVFDLLDLFENAIEIFGERAGNKKIELALNYNSDTLPKYVKGDPERLRLILMNLLSNSIKFTEEGEVILKVFLKSSSDESSKDENFIKLLIILSDTGIGINSEVIDSWQSNLKVNELKIIQQDGTGFGLLACKQLVEINGGEMGVESQLEKGSKFWFTWNVEIVQESYTKKASNYYIYPSKILFNRLTNHNLKRIILIHPLKNIRDAITICFKDCFDIDLFDTYNEGIETAIYYKELYNRAPYCMAFINIDENNADEIVKAALKLRKIHDNDLLIIFIVFSNMSGRALLKKLIKNIGGKIASIFKPITPKKLLSHYFQNNIEENIINEEILNNLQRMN</sequence>